<dbReference type="PANTHER" id="PTHR43215">
    <property type="entry name" value="RADIAL SPOKE HEAD 1 HOMOLOG"/>
    <property type="match status" value="1"/>
</dbReference>
<dbReference type="Pfam" id="PF02493">
    <property type="entry name" value="MORN"/>
    <property type="match status" value="3"/>
</dbReference>
<evidence type="ECO:0000313" key="3">
    <source>
        <dbReference type="Proteomes" id="UP000265520"/>
    </source>
</evidence>
<comment type="caution">
    <text evidence="2">The sequence shown here is derived from an EMBL/GenBank/DDBJ whole genome shotgun (WGS) entry which is preliminary data.</text>
</comment>
<keyword evidence="2" id="KW-0808">Transferase</keyword>
<dbReference type="Proteomes" id="UP000265520">
    <property type="component" value="Unassembled WGS sequence"/>
</dbReference>
<dbReference type="GO" id="GO:0016020">
    <property type="term" value="C:membrane"/>
    <property type="evidence" value="ECO:0007669"/>
    <property type="project" value="UniProtKB-ARBA"/>
</dbReference>
<feature type="non-terminal residue" evidence="2">
    <location>
        <position position="113"/>
    </location>
</feature>
<keyword evidence="1" id="KW-0677">Repeat</keyword>
<dbReference type="PANTHER" id="PTHR43215:SF14">
    <property type="entry name" value="RADIAL SPOKE HEAD 1 HOMOLOG"/>
    <property type="match status" value="1"/>
</dbReference>
<proteinExistence type="predicted"/>
<keyword evidence="2" id="KW-0418">Kinase</keyword>
<organism evidence="2 3">
    <name type="scientific">Trifolium medium</name>
    <dbReference type="NCBI Taxonomy" id="97028"/>
    <lineage>
        <taxon>Eukaryota</taxon>
        <taxon>Viridiplantae</taxon>
        <taxon>Streptophyta</taxon>
        <taxon>Embryophyta</taxon>
        <taxon>Tracheophyta</taxon>
        <taxon>Spermatophyta</taxon>
        <taxon>Magnoliopsida</taxon>
        <taxon>eudicotyledons</taxon>
        <taxon>Gunneridae</taxon>
        <taxon>Pentapetalae</taxon>
        <taxon>rosids</taxon>
        <taxon>fabids</taxon>
        <taxon>Fabales</taxon>
        <taxon>Fabaceae</taxon>
        <taxon>Papilionoideae</taxon>
        <taxon>50 kb inversion clade</taxon>
        <taxon>NPAAA clade</taxon>
        <taxon>Hologalegina</taxon>
        <taxon>IRL clade</taxon>
        <taxon>Trifolieae</taxon>
        <taxon>Trifolium</taxon>
    </lineage>
</organism>
<dbReference type="SMART" id="SM00698">
    <property type="entry name" value="MORN"/>
    <property type="match status" value="2"/>
</dbReference>
<dbReference type="InterPro" id="IPR003409">
    <property type="entry name" value="MORN"/>
</dbReference>
<accession>A0A392Q147</accession>
<keyword evidence="3" id="KW-1185">Reference proteome</keyword>
<dbReference type="GO" id="GO:0016301">
    <property type="term" value="F:kinase activity"/>
    <property type="evidence" value="ECO:0007669"/>
    <property type="project" value="UniProtKB-KW"/>
</dbReference>
<evidence type="ECO:0000256" key="1">
    <source>
        <dbReference type="ARBA" id="ARBA00022737"/>
    </source>
</evidence>
<dbReference type="Gene3D" id="2.20.110.10">
    <property type="entry name" value="Histone H3 K4-specific methyltransferase SET7/9 N-terminal domain"/>
    <property type="match status" value="1"/>
</dbReference>
<name>A0A392Q147_9FABA</name>
<dbReference type="AlphaFoldDB" id="A0A392Q147"/>
<dbReference type="EMBL" id="LXQA010105451">
    <property type="protein sequence ID" value="MCI17440.1"/>
    <property type="molecule type" value="Genomic_DNA"/>
</dbReference>
<protein>
    <submittedName>
        <fullName evidence="2">Phosphatidylinositol 4-phosphate 5-kinase 9-like</fullName>
    </submittedName>
</protein>
<dbReference type="SUPFAM" id="SSF82185">
    <property type="entry name" value="Histone H3 K4-specific methyltransferase SET7/9 N-terminal domain"/>
    <property type="match status" value="1"/>
</dbReference>
<sequence length="113" mass="12019">MSGSVATADGLDRTQSLDTFSSIDHISSILTNGEAGHSTEVAGFRVGELSLPNGESYSGSLLGNVPEGQGKYVWSDGCVYDGEWRRGMRNGLGKIQWPSGVLYEGEFSGGYIH</sequence>
<evidence type="ECO:0000313" key="2">
    <source>
        <dbReference type="EMBL" id="MCI17440.1"/>
    </source>
</evidence>
<reference evidence="2 3" key="1">
    <citation type="journal article" date="2018" name="Front. Plant Sci.">
        <title>Red Clover (Trifolium pratense) and Zigzag Clover (T. medium) - A Picture of Genomic Similarities and Differences.</title>
        <authorList>
            <person name="Dluhosova J."/>
            <person name="Istvanek J."/>
            <person name="Nedelnik J."/>
            <person name="Repkova J."/>
        </authorList>
    </citation>
    <scope>NUCLEOTIDE SEQUENCE [LARGE SCALE GENOMIC DNA]</scope>
    <source>
        <strain evidence="3">cv. 10/8</strain>
        <tissue evidence="2">Leaf</tissue>
    </source>
</reference>